<evidence type="ECO:0000259" key="5">
    <source>
        <dbReference type="PROSITE" id="PS01124"/>
    </source>
</evidence>
<evidence type="ECO:0000256" key="3">
    <source>
        <dbReference type="ARBA" id="ARBA00023163"/>
    </source>
</evidence>
<dbReference type="PROSITE" id="PS00041">
    <property type="entry name" value="HTH_ARAC_FAMILY_1"/>
    <property type="match status" value="1"/>
</dbReference>
<dbReference type="PANTHER" id="PTHR43280">
    <property type="entry name" value="ARAC-FAMILY TRANSCRIPTIONAL REGULATOR"/>
    <property type="match status" value="1"/>
</dbReference>
<dbReference type="GO" id="GO:0000160">
    <property type="term" value="P:phosphorelay signal transduction system"/>
    <property type="evidence" value="ECO:0007669"/>
    <property type="project" value="InterPro"/>
</dbReference>
<name>A0A9W5S372_9BACL</name>
<dbReference type="Pfam" id="PF12833">
    <property type="entry name" value="HTH_18"/>
    <property type="match status" value="1"/>
</dbReference>
<dbReference type="PRINTS" id="PR00032">
    <property type="entry name" value="HTHARAC"/>
</dbReference>
<keyword evidence="2" id="KW-0238">DNA-binding</keyword>
<keyword evidence="1" id="KW-0805">Transcription regulation</keyword>
<dbReference type="AlphaFoldDB" id="A0A9W5S372"/>
<dbReference type="SUPFAM" id="SSF52172">
    <property type="entry name" value="CheY-like"/>
    <property type="match status" value="1"/>
</dbReference>
<dbReference type="PROSITE" id="PS50110">
    <property type="entry name" value="RESPONSE_REGULATORY"/>
    <property type="match status" value="1"/>
</dbReference>
<keyword evidence="8" id="KW-1185">Reference proteome</keyword>
<dbReference type="GO" id="GO:0043565">
    <property type="term" value="F:sequence-specific DNA binding"/>
    <property type="evidence" value="ECO:0007669"/>
    <property type="project" value="InterPro"/>
</dbReference>
<dbReference type="Gene3D" id="1.10.10.60">
    <property type="entry name" value="Homeodomain-like"/>
    <property type="match status" value="2"/>
</dbReference>
<keyword evidence="4" id="KW-0597">Phosphoprotein</keyword>
<dbReference type="Gene3D" id="3.40.50.2300">
    <property type="match status" value="1"/>
</dbReference>
<dbReference type="GO" id="GO:0003700">
    <property type="term" value="F:DNA-binding transcription factor activity"/>
    <property type="evidence" value="ECO:0007669"/>
    <property type="project" value="InterPro"/>
</dbReference>
<dbReference type="SMART" id="SM00342">
    <property type="entry name" value="HTH_ARAC"/>
    <property type="match status" value="1"/>
</dbReference>
<dbReference type="PROSITE" id="PS01124">
    <property type="entry name" value="HTH_ARAC_FAMILY_2"/>
    <property type="match status" value="1"/>
</dbReference>
<dbReference type="SUPFAM" id="SSF46689">
    <property type="entry name" value="Homeodomain-like"/>
    <property type="match status" value="2"/>
</dbReference>
<dbReference type="InterPro" id="IPR009057">
    <property type="entry name" value="Homeodomain-like_sf"/>
</dbReference>
<feature type="domain" description="HTH araC/xylS-type" evidence="5">
    <location>
        <begin position="429"/>
        <end position="527"/>
    </location>
</feature>
<dbReference type="InterPro" id="IPR011006">
    <property type="entry name" value="CheY-like_superfamily"/>
</dbReference>
<evidence type="ECO:0000313" key="7">
    <source>
        <dbReference type="EMBL" id="EXX91800.1"/>
    </source>
</evidence>
<dbReference type="SMART" id="SM00448">
    <property type="entry name" value="REC"/>
    <property type="match status" value="1"/>
</dbReference>
<evidence type="ECO:0000256" key="1">
    <source>
        <dbReference type="ARBA" id="ARBA00023015"/>
    </source>
</evidence>
<dbReference type="CDD" id="cd17536">
    <property type="entry name" value="REC_YesN-like"/>
    <property type="match status" value="1"/>
</dbReference>
<dbReference type="EMBL" id="JFHU01000023">
    <property type="protein sequence ID" value="EXX91800.1"/>
    <property type="molecule type" value="Genomic_DNA"/>
</dbReference>
<dbReference type="InterPro" id="IPR018060">
    <property type="entry name" value="HTH_AraC"/>
</dbReference>
<keyword evidence="3" id="KW-0804">Transcription</keyword>
<dbReference type="PANTHER" id="PTHR43280:SF10">
    <property type="entry name" value="REGULATORY PROTEIN POCR"/>
    <property type="match status" value="1"/>
</dbReference>
<evidence type="ECO:0008006" key="9">
    <source>
        <dbReference type="Google" id="ProtNLM"/>
    </source>
</evidence>
<accession>A0A9W5S372</accession>
<dbReference type="InterPro" id="IPR001789">
    <property type="entry name" value="Sig_transdc_resp-reg_receiver"/>
</dbReference>
<feature type="modified residue" description="4-aspartylphosphate" evidence="4">
    <location>
        <position position="50"/>
    </location>
</feature>
<dbReference type="InterPro" id="IPR018062">
    <property type="entry name" value="HTH_AraC-typ_CS"/>
</dbReference>
<evidence type="ECO:0000256" key="2">
    <source>
        <dbReference type="ARBA" id="ARBA00023125"/>
    </source>
</evidence>
<protein>
    <recommendedName>
        <fullName evidence="9">AraC family transcriptional regulator</fullName>
    </recommendedName>
</protein>
<evidence type="ECO:0000313" key="8">
    <source>
        <dbReference type="Proteomes" id="UP000053750"/>
    </source>
</evidence>
<evidence type="ECO:0000256" key="4">
    <source>
        <dbReference type="PROSITE-ProRule" id="PRU00169"/>
    </source>
</evidence>
<evidence type="ECO:0000259" key="6">
    <source>
        <dbReference type="PROSITE" id="PS50110"/>
    </source>
</evidence>
<comment type="caution">
    <text evidence="7">The sequence shown here is derived from an EMBL/GenBank/DDBJ whole genome shotgun (WGS) entry which is preliminary data.</text>
</comment>
<feature type="domain" description="Response regulatory" evidence="6">
    <location>
        <begin position="1"/>
        <end position="115"/>
    </location>
</feature>
<proteinExistence type="predicted"/>
<sequence>MVVDDEAIQRRVLGKMIREVLPECEVVEASNGKAALELVKTDSIEVVITDIKMPIMDGFGFIERMNKTAAGTKIIILSGFRYFEYAQRAVRLGAFDYLLKPVKEESIRRLLQEVAESIRTEKMQAMEHETIRKKLHSSQSVYYQHMLQEWTSNGLSGARLQELQGKFSFGGAGAVIVTKIGGAGTGDLSAARMQDMRNSMLAGLERQMGSGGRAVSFFPAENKRTMVTVLTAELPSEVSAGIRTDGLDAYSRALSGQYDVPVTVGVGGIHGDFLSNAKISCKEALEAAGFRYFLKDENVIFHTGVSGRIKPLRCDFLKDEELIKEHIRTMKREALSKYTEELFERIVETGLPHPDQWAKAIVHMAYHIAPVIKDFVGDEDYERGLEDIERRLTACHDYADCRKQFLEILEQFMYVIDSSRTRKHEMIIEKCIAYIDAYYAEDLSLDEAARQLYFSPNYLSMLFKNRLGLTFTKYLSEVRLKKAVEMLENRDMKVYEIAAEIGYKDEKYFYRVFKTKFGVTPDEYRKQNKSIEAPFAGER</sequence>
<dbReference type="InterPro" id="IPR020449">
    <property type="entry name" value="Tscrpt_reg_AraC-type_HTH"/>
</dbReference>
<dbReference type="Proteomes" id="UP000053750">
    <property type="component" value="Unassembled WGS sequence"/>
</dbReference>
<gene>
    <name evidence="7" type="ORF">BG53_08655</name>
</gene>
<reference evidence="7 8" key="1">
    <citation type="submission" date="2014-02" db="EMBL/GenBank/DDBJ databases">
        <title>Genome sequence of Paenibacillus darwinianus reveals adaptive mechanisms for survival in Antarctic soils.</title>
        <authorList>
            <person name="Dsouza M."/>
            <person name="Taylor M.W."/>
            <person name="Turner S.J."/>
            <person name="Aislabie J."/>
        </authorList>
    </citation>
    <scope>NUCLEOTIDE SEQUENCE [LARGE SCALE GENOMIC DNA]</scope>
    <source>
        <strain evidence="7 8">CE1</strain>
    </source>
</reference>
<dbReference type="Pfam" id="PF00072">
    <property type="entry name" value="Response_reg"/>
    <property type="match status" value="1"/>
</dbReference>
<organism evidence="7 8">
    <name type="scientific">Paenibacillus darwinianus</name>
    <dbReference type="NCBI Taxonomy" id="1380763"/>
    <lineage>
        <taxon>Bacteria</taxon>
        <taxon>Bacillati</taxon>
        <taxon>Bacillota</taxon>
        <taxon>Bacilli</taxon>
        <taxon>Bacillales</taxon>
        <taxon>Paenibacillaceae</taxon>
        <taxon>Paenibacillus</taxon>
    </lineage>
</organism>